<sequence length="555" mass="59385">MRELRPWLGLLQRHRRQLAVGLVLMAATLMAGLGLLALSGWFITATAITALAWAAGLNASLNLYAPGGGIRFFALARTASRYFERLVNHDVVLRLLADIRVELFRKLLRAEAYSAKRLGSAAFLNRLVSDVDTLDNLYLRQIAPPLVALAGSLGAAGLIAVFAPALSLVVLAVLVPWLGVVTLGMAWWTRRHGAAEMEAAERLRSHALTELEGMAELSAAGLLSRDQNDLLGEDNAQRYRQMQQETSAISGQALNTLVIHLLVAALLLFASQAWQAGQISGAVMVLIPLVIMALSEGFLPLPRAFMRLGATEAAAERLNTQDGSQPDSSGQPSEVGLPENPTLTWSHIRVARGAPVVFEDFSLSVSPGERLVITGASGSGKSTLASLAARLTSPDDGQVMVNGNDGALFSLSEWRERISLLTQDAHLFNESVAANLRVGDADASESRLWRVLEAVDLAPLVASLDCGLETPVGEGGGQLSGGEGRRLALARVLLRSAPIVILDEPFTGLDEATAERVWKGIQHWLSGCSVVLMLHDSMPFIEADRVISLTAGRAM</sequence>
<dbReference type="SUPFAM" id="SSF52540">
    <property type="entry name" value="P-loop containing nucleoside triphosphate hydrolases"/>
    <property type="match status" value="1"/>
</dbReference>
<comment type="caution">
    <text evidence="11">The sequence shown here is derived from an EMBL/GenBank/DDBJ whole genome shotgun (WGS) entry which is preliminary data.</text>
</comment>
<reference evidence="11 12" key="1">
    <citation type="submission" date="2019-11" db="EMBL/GenBank/DDBJ databases">
        <title>Genome sequences of 17 halophilic strains isolated from different environments.</title>
        <authorList>
            <person name="Furrow R.E."/>
        </authorList>
    </citation>
    <scope>NUCLEOTIDE SEQUENCE [LARGE SCALE GENOMIC DNA]</scope>
    <source>
        <strain evidence="11 12">22507_15_FS</strain>
    </source>
</reference>
<feature type="transmembrane region" description="Helical" evidence="8">
    <location>
        <begin position="248"/>
        <end position="270"/>
    </location>
</feature>
<evidence type="ECO:0000313" key="12">
    <source>
        <dbReference type="Proteomes" id="UP000460751"/>
    </source>
</evidence>
<keyword evidence="4" id="KW-0067">ATP-binding</keyword>
<dbReference type="CDD" id="cd03228">
    <property type="entry name" value="ABCC_MRP_Like"/>
    <property type="match status" value="1"/>
</dbReference>
<dbReference type="RefSeq" id="WP_160897835.1">
    <property type="nucleotide sequence ID" value="NZ_WMEX01000001.1"/>
</dbReference>
<evidence type="ECO:0000256" key="4">
    <source>
        <dbReference type="ARBA" id="ARBA00022840"/>
    </source>
</evidence>
<accession>A0A9X4YA79</accession>
<dbReference type="GO" id="GO:0005524">
    <property type="term" value="F:ATP binding"/>
    <property type="evidence" value="ECO:0007669"/>
    <property type="project" value="UniProtKB-KW"/>
</dbReference>
<evidence type="ECO:0000256" key="2">
    <source>
        <dbReference type="ARBA" id="ARBA00022692"/>
    </source>
</evidence>
<dbReference type="Gene3D" id="3.40.50.300">
    <property type="entry name" value="P-loop containing nucleotide triphosphate hydrolases"/>
    <property type="match status" value="1"/>
</dbReference>
<comment type="subcellular location">
    <subcellularLocation>
        <location evidence="1">Cell membrane</location>
        <topology evidence="1">Multi-pass membrane protein</topology>
    </subcellularLocation>
</comment>
<dbReference type="PROSITE" id="PS50929">
    <property type="entry name" value="ABC_TM1F"/>
    <property type="match status" value="1"/>
</dbReference>
<dbReference type="InterPro" id="IPR036640">
    <property type="entry name" value="ABC1_TM_sf"/>
</dbReference>
<dbReference type="GO" id="GO:0015421">
    <property type="term" value="F:ABC-type oligopeptide transporter activity"/>
    <property type="evidence" value="ECO:0007669"/>
    <property type="project" value="TreeGrafter"/>
</dbReference>
<dbReference type="AlphaFoldDB" id="A0A9X4YA79"/>
<gene>
    <name evidence="11" type="primary">cydC</name>
    <name evidence="11" type="ORF">GLW01_01045</name>
</gene>
<dbReference type="InterPro" id="IPR014223">
    <property type="entry name" value="ABC_CydC/D"/>
</dbReference>
<keyword evidence="2 8" id="KW-0812">Transmembrane</keyword>
<dbReference type="InterPro" id="IPR027417">
    <property type="entry name" value="P-loop_NTPase"/>
</dbReference>
<feature type="transmembrane region" description="Helical" evidence="8">
    <location>
        <begin position="50"/>
        <end position="76"/>
    </location>
</feature>
<evidence type="ECO:0000256" key="8">
    <source>
        <dbReference type="SAM" id="Phobius"/>
    </source>
</evidence>
<protein>
    <submittedName>
        <fullName evidence="11">Thiol reductant ABC exporter subunit CydC</fullName>
    </submittedName>
</protein>
<keyword evidence="12" id="KW-1185">Reference proteome</keyword>
<evidence type="ECO:0000256" key="3">
    <source>
        <dbReference type="ARBA" id="ARBA00022741"/>
    </source>
</evidence>
<keyword evidence="6 8" id="KW-0472">Membrane</keyword>
<dbReference type="EMBL" id="WMEX01000001">
    <property type="protein sequence ID" value="MYL25373.1"/>
    <property type="molecule type" value="Genomic_DNA"/>
</dbReference>
<evidence type="ECO:0000256" key="6">
    <source>
        <dbReference type="ARBA" id="ARBA00023136"/>
    </source>
</evidence>
<dbReference type="InterPro" id="IPR003439">
    <property type="entry name" value="ABC_transporter-like_ATP-bd"/>
</dbReference>
<feature type="transmembrane region" description="Helical" evidence="8">
    <location>
        <begin position="20"/>
        <end position="44"/>
    </location>
</feature>
<evidence type="ECO:0000313" key="11">
    <source>
        <dbReference type="EMBL" id="MYL25373.1"/>
    </source>
</evidence>
<evidence type="ECO:0000259" key="10">
    <source>
        <dbReference type="PROSITE" id="PS50929"/>
    </source>
</evidence>
<dbReference type="Proteomes" id="UP000460751">
    <property type="component" value="Unassembled WGS sequence"/>
</dbReference>
<dbReference type="OrthoDB" id="6336411at2"/>
<feature type="domain" description="ABC transmembrane type-1" evidence="10">
    <location>
        <begin position="19"/>
        <end position="310"/>
    </location>
</feature>
<dbReference type="SMART" id="SM00382">
    <property type="entry name" value="AAA"/>
    <property type="match status" value="1"/>
</dbReference>
<feature type="transmembrane region" description="Helical" evidence="8">
    <location>
        <begin position="276"/>
        <end position="299"/>
    </location>
</feature>
<keyword evidence="3" id="KW-0547">Nucleotide-binding</keyword>
<dbReference type="InterPro" id="IPR003593">
    <property type="entry name" value="AAA+_ATPase"/>
</dbReference>
<dbReference type="Pfam" id="PF00005">
    <property type="entry name" value="ABC_tran"/>
    <property type="match status" value="1"/>
</dbReference>
<feature type="transmembrane region" description="Helical" evidence="8">
    <location>
        <begin position="168"/>
        <end position="188"/>
    </location>
</feature>
<feature type="region of interest" description="Disordered" evidence="7">
    <location>
        <begin position="318"/>
        <end position="338"/>
    </location>
</feature>
<dbReference type="Pfam" id="PF00664">
    <property type="entry name" value="ABC_membrane"/>
    <property type="match status" value="1"/>
</dbReference>
<keyword evidence="5 8" id="KW-1133">Transmembrane helix</keyword>
<dbReference type="GO" id="GO:0005886">
    <property type="term" value="C:plasma membrane"/>
    <property type="evidence" value="ECO:0007669"/>
    <property type="project" value="UniProtKB-SubCell"/>
</dbReference>
<dbReference type="Gene3D" id="1.20.1560.10">
    <property type="entry name" value="ABC transporter type 1, transmembrane domain"/>
    <property type="match status" value="1"/>
</dbReference>
<name>A0A9X4YA79_9GAMM</name>
<feature type="compositionally biased region" description="Polar residues" evidence="7">
    <location>
        <begin position="318"/>
        <end position="332"/>
    </location>
</feature>
<evidence type="ECO:0000256" key="1">
    <source>
        <dbReference type="ARBA" id="ARBA00004651"/>
    </source>
</evidence>
<dbReference type="PANTHER" id="PTHR43394">
    <property type="entry name" value="ATP-DEPENDENT PERMEASE MDL1, MITOCHONDRIAL"/>
    <property type="match status" value="1"/>
</dbReference>
<dbReference type="PANTHER" id="PTHR43394:SF1">
    <property type="entry name" value="ATP-BINDING CASSETTE SUB-FAMILY B MEMBER 10, MITOCHONDRIAL"/>
    <property type="match status" value="1"/>
</dbReference>
<dbReference type="GO" id="GO:0045454">
    <property type="term" value="P:cell redox homeostasis"/>
    <property type="evidence" value="ECO:0007669"/>
    <property type="project" value="InterPro"/>
</dbReference>
<dbReference type="InterPro" id="IPR039421">
    <property type="entry name" value="Type_1_exporter"/>
</dbReference>
<dbReference type="InterPro" id="IPR011527">
    <property type="entry name" value="ABC1_TM_dom"/>
</dbReference>
<feature type="transmembrane region" description="Helical" evidence="8">
    <location>
        <begin position="142"/>
        <end position="162"/>
    </location>
</feature>
<evidence type="ECO:0000256" key="7">
    <source>
        <dbReference type="SAM" id="MobiDB-lite"/>
    </source>
</evidence>
<dbReference type="NCBIfam" id="TIGR02868">
    <property type="entry name" value="CydC"/>
    <property type="match status" value="1"/>
</dbReference>
<proteinExistence type="predicted"/>
<feature type="domain" description="ABC transporter" evidence="9">
    <location>
        <begin position="343"/>
        <end position="555"/>
    </location>
</feature>
<dbReference type="GO" id="GO:0034775">
    <property type="term" value="P:glutathione transmembrane transport"/>
    <property type="evidence" value="ECO:0007669"/>
    <property type="project" value="InterPro"/>
</dbReference>
<evidence type="ECO:0000256" key="5">
    <source>
        <dbReference type="ARBA" id="ARBA00022989"/>
    </source>
</evidence>
<dbReference type="SUPFAM" id="SSF90123">
    <property type="entry name" value="ABC transporter transmembrane region"/>
    <property type="match status" value="1"/>
</dbReference>
<evidence type="ECO:0000259" key="9">
    <source>
        <dbReference type="PROSITE" id="PS50893"/>
    </source>
</evidence>
<organism evidence="11 12">
    <name type="scientific">Vreelandella halophila</name>
    <dbReference type="NCBI Taxonomy" id="86177"/>
    <lineage>
        <taxon>Bacteria</taxon>
        <taxon>Pseudomonadati</taxon>
        <taxon>Pseudomonadota</taxon>
        <taxon>Gammaproteobacteria</taxon>
        <taxon>Oceanospirillales</taxon>
        <taxon>Halomonadaceae</taxon>
        <taxon>Vreelandella</taxon>
    </lineage>
</organism>
<dbReference type="GO" id="GO:0016887">
    <property type="term" value="F:ATP hydrolysis activity"/>
    <property type="evidence" value="ECO:0007669"/>
    <property type="project" value="InterPro"/>
</dbReference>
<dbReference type="PROSITE" id="PS50893">
    <property type="entry name" value="ABC_TRANSPORTER_2"/>
    <property type="match status" value="1"/>
</dbReference>